<feature type="compositionally biased region" description="Polar residues" evidence="1">
    <location>
        <begin position="1205"/>
        <end position="1217"/>
    </location>
</feature>
<dbReference type="Proteomes" id="UP001201980">
    <property type="component" value="Unassembled WGS sequence"/>
</dbReference>
<name>A0AAD5WQX1_9PEZI</name>
<comment type="caution">
    <text evidence="2">The sequence shown here is derived from an EMBL/GenBank/DDBJ whole genome shotgun (WGS) entry which is preliminary data.</text>
</comment>
<accession>A0AAD5WQX1</accession>
<feature type="compositionally biased region" description="Low complexity" evidence="1">
    <location>
        <begin position="372"/>
        <end position="396"/>
    </location>
</feature>
<feature type="compositionally biased region" description="Low complexity" evidence="1">
    <location>
        <begin position="991"/>
        <end position="1001"/>
    </location>
</feature>
<feature type="compositionally biased region" description="Basic and acidic residues" evidence="1">
    <location>
        <begin position="486"/>
        <end position="496"/>
    </location>
</feature>
<keyword evidence="3" id="KW-1185">Reference proteome</keyword>
<evidence type="ECO:0000256" key="1">
    <source>
        <dbReference type="SAM" id="MobiDB-lite"/>
    </source>
</evidence>
<feature type="compositionally biased region" description="Acidic residues" evidence="1">
    <location>
        <begin position="1002"/>
        <end position="1012"/>
    </location>
</feature>
<feature type="region of interest" description="Disordered" evidence="1">
    <location>
        <begin position="107"/>
        <end position="150"/>
    </location>
</feature>
<dbReference type="Pfam" id="PF20162">
    <property type="entry name" value="Etd1"/>
    <property type="match status" value="1"/>
</dbReference>
<feature type="region of interest" description="Disordered" evidence="1">
    <location>
        <begin position="762"/>
        <end position="888"/>
    </location>
</feature>
<protein>
    <submittedName>
        <fullName evidence="2">Uncharacterized protein</fullName>
    </submittedName>
</protein>
<feature type="compositionally biased region" description="Low complexity" evidence="1">
    <location>
        <begin position="847"/>
        <end position="856"/>
    </location>
</feature>
<feature type="compositionally biased region" description="Basic and acidic residues" evidence="1">
    <location>
        <begin position="109"/>
        <end position="130"/>
    </location>
</feature>
<evidence type="ECO:0000313" key="2">
    <source>
        <dbReference type="EMBL" id="KAJ2897652.1"/>
    </source>
</evidence>
<organism evidence="2 3">
    <name type="scientific">Zalerion maritima</name>
    <dbReference type="NCBI Taxonomy" id="339359"/>
    <lineage>
        <taxon>Eukaryota</taxon>
        <taxon>Fungi</taxon>
        <taxon>Dikarya</taxon>
        <taxon>Ascomycota</taxon>
        <taxon>Pezizomycotina</taxon>
        <taxon>Sordariomycetes</taxon>
        <taxon>Lulworthiomycetidae</taxon>
        <taxon>Lulworthiales</taxon>
        <taxon>Lulworthiaceae</taxon>
        <taxon>Zalerion</taxon>
    </lineage>
</organism>
<feature type="compositionally biased region" description="Basic and acidic residues" evidence="1">
    <location>
        <begin position="799"/>
        <end position="809"/>
    </location>
</feature>
<feature type="region of interest" description="Disordered" evidence="1">
    <location>
        <begin position="368"/>
        <end position="406"/>
    </location>
</feature>
<reference evidence="2" key="1">
    <citation type="submission" date="2022-07" db="EMBL/GenBank/DDBJ databases">
        <title>Draft genome sequence of Zalerion maritima ATCC 34329, a (micro)plastics degrading marine fungus.</title>
        <authorList>
            <person name="Paco A."/>
            <person name="Goncalves M.F.M."/>
            <person name="Rocha-Santos T.A.P."/>
            <person name="Alves A."/>
        </authorList>
    </citation>
    <scope>NUCLEOTIDE SEQUENCE</scope>
    <source>
        <strain evidence="2">ATCC 34329</strain>
    </source>
</reference>
<feature type="compositionally biased region" description="Polar residues" evidence="1">
    <location>
        <begin position="529"/>
        <end position="550"/>
    </location>
</feature>
<feature type="region of interest" description="Disordered" evidence="1">
    <location>
        <begin position="1095"/>
        <end position="1115"/>
    </location>
</feature>
<gene>
    <name evidence="2" type="ORF">MKZ38_004517</name>
</gene>
<dbReference type="AlphaFoldDB" id="A0AAD5WQX1"/>
<feature type="compositionally biased region" description="Polar residues" evidence="1">
    <location>
        <begin position="307"/>
        <end position="319"/>
    </location>
</feature>
<feature type="region of interest" description="Disordered" evidence="1">
    <location>
        <begin position="982"/>
        <end position="1080"/>
    </location>
</feature>
<proteinExistence type="predicted"/>
<dbReference type="InterPro" id="IPR045342">
    <property type="entry name" value="Etd1"/>
</dbReference>
<feature type="compositionally biased region" description="Polar residues" evidence="1">
    <location>
        <begin position="581"/>
        <end position="593"/>
    </location>
</feature>
<feature type="region of interest" description="Disordered" evidence="1">
    <location>
        <begin position="1151"/>
        <end position="1217"/>
    </location>
</feature>
<feature type="compositionally biased region" description="Basic and acidic residues" evidence="1">
    <location>
        <begin position="507"/>
        <end position="517"/>
    </location>
</feature>
<dbReference type="EMBL" id="JAKWBI020000262">
    <property type="protein sequence ID" value="KAJ2897652.1"/>
    <property type="molecule type" value="Genomic_DNA"/>
</dbReference>
<feature type="region of interest" description="Disordered" evidence="1">
    <location>
        <begin position="576"/>
        <end position="625"/>
    </location>
</feature>
<feature type="compositionally biased region" description="Polar residues" evidence="1">
    <location>
        <begin position="470"/>
        <end position="479"/>
    </location>
</feature>
<evidence type="ECO:0000313" key="3">
    <source>
        <dbReference type="Proteomes" id="UP001201980"/>
    </source>
</evidence>
<dbReference type="GO" id="GO:0005096">
    <property type="term" value="F:GTPase activator activity"/>
    <property type="evidence" value="ECO:0007669"/>
    <property type="project" value="InterPro"/>
</dbReference>
<dbReference type="GO" id="GO:1902412">
    <property type="term" value="P:regulation of mitotic cytokinesis"/>
    <property type="evidence" value="ECO:0007669"/>
    <property type="project" value="InterPro"/>
</dbReference>
<feature type="region of interest" description="Disordered" evidence="1">
    <location>
        <begin position="258"/>
        <end position="356"/>
    </location>
</feature>
<feature type="region of interest" description="Disordered" evidence="1">
    <location>
        <begin position="442"/>
        <end position="564"/>
    </location>
</feature>
<sequence>MQTVPSGRRTVKSHFVCCTSGLKPTIYNALDWHQALSYTPLQSLRLGSPLAFPSSFPFYNKQLPTTLVSLLSLLPHVWFALAVNIFLPPQAGTAVAAASAGLVFGEPNDASHSDRPASPKRKSTADHDIPRTLPTFSRPGTGCEPLPPAIDDSPAYSTFHTISSSFGHYPPNASRSHRLAAVFNTPQGPRSRRQSFLRGEATALPAAEDQRDSFSSNGSWIRRLSLRPLSQHGSDRSSFGPDSPAIAMSPAYGAIPPILRPGSPSVTPLPNHRNKLVKRQPGQPYSTSTVGRRGLRSHIPSLRRPATSHQRSATAQQFQARFDPPPEDAKFSFEQPTRPPHPAVQTETTPDESKQQAVWKSFFHTRTARVVSRGSSSRTSPRSSETSSRSTGSSGSKRILAEGGNTPEVYLIRSNMIRSRSPSPTNYPKELEITLESTLATHKVYDTRNEEPEDTPSKPPRKSISMHFASPTSWISRTGSIRRAKREATGNREGGKRYVSAPATVVKDPEAEERSELEGTYSVVGPQPLNRSIGAQSPTAGETSEQFLSRTRQRNSSSLPPLSRLSSFHIDLSRVGLGSSHGRQTPTSLTPSSPHGLMSGHVRGGSAERASTMGSSDIDNKDFLSGDDTDFRSDTMFDSIRTIASGRRRTVETPLESMFDDTPPSTASNTRTKRLSVQDMLGRSFEADDDKITEEEESIPTPVRTARSSTHRLALVTGIAKMDDDAFRLGVFSPTMPYDSRDYDRPSFDDDEEDWVRDDDADRFANHLSPPSNSLGSRHGSPSFRAALGTISGNVNSDLHSDTATERPRSNVFDWSESSVNGKDDCDGNSSRPRTVHGKHELDARGGRASSRRPAALHVRSQSVPVVPDQPGNPKSTPKFGTWATGKPVSEDWDEDFDFGEEEAGHDSPGDKRADSGFAMVIPSSIQAAQPTVKAHSGQIREFSMLVNKLREDLRHARDEGLLNTHSVLWQEAQGIIALATPDDDEDSDESVPASSSSEFDFSADETTDDEQPNGRGLHQKATPTRSERATSEKPSALKSPRRHSVFSADDDIFGNWPNADDESQPEPPKTPVQQVDGTKSHDCVARSVLEAVHQQQLRSASDPTPSSGSKVHQATRLNFDTNSLRELVKRANELHSRLAELVRRENGILLTPTGTPRHQRGASPAFTQVFDNPPPASTPTRRVPQSHGNSSALSRGSIDASPSAGISQRMQVMTVN</sequence>